<dbReference type="NCBIfam" id="NF011456">
    <property type="entry name" value="PRK14874.1"/>
    <property type="match status" value="1"/>
</dbReference>
<comment type="pathway">
    <text evidence="2 15">Amino-acid biosynthesis; L-lysine biosynthesis via DAP pathway; (S)-tetrahydrodipicolinate from L-aspartate: step 2/4.</text>
</comment>
<dbReference type="InterPro" id="IPR000534">
    <property type="entry name" value="Semialdehyde_DH_NAD-bd"/>
</dbReference>
<evidence type="ECO:0000256" key="13">
    <source>
        <dbReference type="ARBA" id="ARBA00023167"/>
    </source>
</evidence>
<dbReference type="GO" id="GO:0046983">
    <property type="term" value="F:protein dimerization activity"/>
    <property type="evidence" value="ECO:0007669"/>
    <property type="project" value="InterPro"/>
</dbReference>
<evidence type="ECO:0000256" key="2">
    <source>
        <dbReference type="ARBA" id="ARBA00005076"/>
    </source>
</evidence>
<feature type="active site" description="Proton acceptor" evidence="15 16">
    <location>
        <position position="279"/>
    </location>
</feature>
<dbReference type="PANTHER" id="PTHR46278:SF2">
    <property type="entry name" value="ASPARTATE-SEMIALDEHYDE DEHYDROGENASE"/>
    <property type="match status" value="1"/>
</dbReference>
<feature type="binding site" evidence="15">
    <location>
        <position position="352"/>
    </location>
    <ligand>
        <name>NADP(+)</name>
        <dbReference type="ChEBI" id="CHEBI:58349"/>
    </ligand>
</feature>
<evidence type="ECO:0000256" key="1">
    <source>
        <dbReference type="ARBA" id="ARBA00005021"/>
    </source>
</evidence>
<dbReference type="GO" id="GO:0004073">
    <property type="term" value="F:aspartate-semialdehyde dehydrogenase activity"/>
    <property type="evidence" value="ECO:0007669"/>
    <property type="project" value="UniProtKB-UniRule"/>
</dbReference>
<feature type="binding site" evidence="15">
    <location>
        <begin position="66"/>
        <end position="67"/>
    </location>
    <ligand>
        <name>NADP(+)</name>
        <dbReference type="ChEBI" id="CHEBI:58349"/>
    </ligand>
</feature>
<feature type="binding site" evidence="15">
    <location>
        <position position="182"/>
    </location>
    <ligand>
        <name>substrate</name>
    </ligand>
</feature>
<evidence type="ECO:0000256" key="16">
    <source>
        <dbReference type="PIRSR" id="PIRSR000148-1"/>
    </source>
</evidence>
<dbReference type="HOGENOM" id="CLU_049966_0_1_9"/>
<feature type="binding site" evidence="15">
    <location>
        <begin position="38"/>
        <end position="41"/>
    </location>
    <ligand>
        <name>NADP(+)</name>
        <dbReference type="ChEBI" id="CHEBI:58349"/>
    </ligand>
</feature>
<comment type="similarity">
    <text evidence="4 15">Belongs to the aspartate-semialdehyde dehydrogenase family.</text>
</comment>
<dbReference type="InterPro" id="IPR012280">
    <property type="entry name" value="Semialdhyde_DH_dimer_dom"/>
</dbReference>
<evidence type="ECO:0000313" key="18">
    <source>
        <dbReference type="EMBL" id="AEH55559.1"/>
    </source>
</evidence>
<feature type="binding site" evidence="15">
    <location>
        <begin position="185"/>
        <end position="186"/>
    </location>
    <ligand>
        <name>NADP(+)</name>
        <dbReference type="ChEBI" id="CHEBI:58349"/>
    </ligand>
</feature>
<keyword evidence="10 15" id="KW-0220">Diaminopimelate biosynthesis</keyword>
<dbReference type="AlphaFoldDB" id="F8DH77"/>
<evidence type="ECO:0000313" key="19">
    <source>
        <dbReference type="Proteomes" id="UP000001502"/>
    </source>
</evidence>
<protein>
    <recommendedName>
        <fullName evidence="6 15">Aspartate-semialdehyde dehydrogenase</fullName>
        <shortName evidence="15">ASA dehydrogenase</shortName>
        <shortName evidence="15">ASADH</shortName>
        <ecNumber evidence="6 15">1.2.1.11</ecNumber>
    </recommendedName>
    <alternativeName>
        <fullName evidence="15">Aspartate-beta-semialdehyde dehydrogenase</fullName>
    </alternativeName>
</protein>
<dbReference type="SMART" id="SM00859">
    <property type="entry name" value="Semialdhyde_dh"/>
    <property type="match status" value="1"/>
</dbReference>
<dbReference type="Gene3D" id="3.30.360.10">
    <property type="entry name" value="Dihydrodipicolinate Reductase, domain 2"/>
    <property type="match status" value="1"/>
</dbReference>
<feature type="domain" description="Semialdehyde dehydrogenase NAD-binding" evidence="17">
    <location>
        <begin position="31"/>
        <end position="146"/>
    </location>
</feature>
<evidence type="ECO:0000256" key="12">
    <source>
        <dbReference type="ARBA" id="ARBA00023154"/>
    </source>
</evidence>
<dbReference type="GO" id="GO:0009097">
    <property type="term" value="P:isoleucine biosynthetic process"/>
    <property type="evidence" value="ECO:0007669"/>
    <property type="project" value="UniProtKB-UniRule"/>
</dbReference>
<dbReference type="PIRSF" id="PIRSF000148">
    <property type="entry name" value="ASA_dh"/>
    <property type="match status" value="1"/>
</dbReference>
<keyword evidence="12 15" id="KW-0457">Lysine biosynthesis</keyword>
<accession>F8DH77</accession>
<dbReference type="KEGG" id="scp:HMPREF0833_10528"/>
<comment type="pathway">
    <text evidence="1 15">Amino-acid biosynthesis; L-methionine biosynthesis via de novo pathway; L-homoserine from L-aspartate: step 2/3.</text>
</comment>
<feature type="binding site" evidence="15">
    <location>
        <position position="126"/>
    </location>
    <ligand>
        <name>phosphate</name>
        <dbReference type="ChEBI" id="CHEBI:43474"/>
    </ligand>
</feature>
<dbReference type="Gene3D" id="3.40.50.720">
    <property type="entry name" value="NAD(P)-binding Rossmann-like Domain"/>
    <property type="match status" value="1"/>
</dbReference>
<dbReference type="NCBIfam" id="TIGR01296">
    <property type="entry name" value="asd_B"/>
    <property type="match status" value="1"/>
</dbReference>
<dbReference type="InterPro" id="IPR036291">
    <property type="entry name" value="NAD(P)-bd_dom_sf"/>
</dbReference>
<evidence type="ECO:0000256" key="9">
    <source>
        <dbReference type="ARBA" id="ARBA00022857"/>
    </source>
</evidence>
<dbReference type="SUPFAM" id="SSF55347">
    <property type="entry name" value="Glyceraldehyde-3-phosphate dehydrogenase-like, C-terminal domain"/>
    <property type="match status" value="1"/>
</dbReference>
<dbReference type="InterPro" id="IPR005986">
    <property type="entry name" value="Asp_semialdehyde_DH_beta"/>
</dbReference>
<evidence type="ECO:0000256" key="4">
    <source>
        <dbReference type="ARBA" id="ARBA00010584"/>
    </source>
</evidence>
<evidence type="ECO:0000256" key="7">
    <source>
        <dbReference type="ARBA" id="ARBA00022605"/>
    </source>
</evidence>
<keyword evidence="9 15" id="KW-0521">NADP</keyword>
<dbReference type="Pfam" id="PF02774">
    <property type="entry name" value="Semialdhyde_dhC"/>
    <property type="match status" value="1"/>
</dbReference>
<dbReference type="GO" id="GO:0051287">
    <property type="term" value="F:NAD binding"/>
    <property type="evidence" value="ECO:0007669"/>
    <property type="project" value="InterPro"/>
</dbReference>
<keyword evidence="8 15" id="KW-0791">Threonine biosynthesis</keyword>
<reference evidence="19" key="1">
    <citation type="submission" date="2011-06" db="EMBL/GenBank/DDBJ databases">
        <title>Complete sequence of Streptococcus parasanguinis strain ATCC 15912.</title>
        <authorList>
            <person name="Muzny D."/>
            <person name="Qin X."/>
            <person name="Buhay C."/>
            <person name="Dugan-Rocha S."/>
            <person name="Ding Y."/>
            <person name="Chen G."/>
            <person name="Hawes A."/>
            <person name="Holder M."/>
            <person name="Jhangiani S."/>
            <person name="Johnson A."/>
            <person name="Khan Z."/>
            <person name="Li Z."/>
            <person name="Liu W."/>
            <person name="Liu X."/>
            <person name="Perez L."/>
            <person name="Shen H."/>
            <person name="Wang Q."/>
            <person name="Watt J."/>
            <person name="Xi L."/>
            <person name="Xin Y."/>
            <person name="Zhou J."/>
            <person name="Deng J."/>
            <person name="Jiang H."/>
            <person name="Liu Y."/>
            <person name="Qu J."/>
            <person name="Song X.-Z."/>
            <person name="Zhang L."/>
            <person name="Villasana D."/>
            <person name="Johnson A."/>
            <person name="Liu J."/>
            <person name="Liyanage D."/>
            <person name="Lorensuhewa L."/>
            <person name="Robinson T."/>
            <person name="Song A."/>
            <person name="Song B.-B."/>
            <person name="Dinh H."/>
            <person name="Thornton R."/>
            <person name="Coyle M."/>
            <person name="Francisco L."/>
            <person name="Jackson L."/>
            <person name="Javaid M."/>
            <person name="Korchina V."/>
            <person name="Kovar C."/>
            <person name="Mata R."/>
            <person name="Mathew T."/>
            <person name="Ngo R."/>
            <person name="Nguyen L."/>
            <person name="Nguyen N."/>
            <person name="Okwuonu G."/>
            <person name="Ongeri F."/>
            <person name="Pham C."/>
            <person name="Simmons D."/>
            <person name="Wilczek-Boney K."/>
            <person name="Hale W."/>
            <person name="Jakkamsetti A."/>
            <person name="Pham P."/>
            <person name="Ruth R."/>
            <person name="San Lucas F."/>
            <person name="Warren J."/>
            <person name="Zhang J."/>
            <person name="Zhao Z."/>
            <person name="Zhou C."/>
            <person name="Zhu D."/>
            <person name="Lee S."/>
            <person name="Bess C."/>
            <person name="Blankenburg K."/>
            <person name="Forbes L."/>
            <person name="Fu Q."/>
            <person name="Gubbala S."/>
            <person name="Hirani K."/>
            <person name="Jayaseelan J.C."/>
            <person name="Lara F."/>
            <person name="Munidasa M."/>
            <person name="Palculict T."/>
            <person name="Patil S."/>
            <person name="Pu L.-L."/>
            <person name="Saada N."/>
            <person name="Tang L."/>
            <person name="Weissenberger G."/>
            <person name="Zhu Y."/>
            <person name="Hemphill L."/>
            <person name="Shang Y."/>
            <person name="Youmans B."/>
            <person name="Ayvaz T."/>
            <person name="Ross M."/>
            <person name="Santibanez J."/>
            <person name="Aqrawi P."/>
            <person name="Gross S."/>
            <person name="Joshi V."/>
            <person name="Fowler G."/>
            <person name="Nazareth L."/>
            <person name="Reid J."/>
            <person name="Worley K."/>
            <person name="Petrosino J."/>
            <person name="Highlander S."/>
            <person name="Gibbs R."/>
        </authorList>
    </citation>
    <scope>NUCLEOTIDE SEQUENCE [LARGE SCALE GENOMIC DNA]</scope>
    <source>
        <strain evidence="19">ATCC 15912 / DSM 6778 / CIP 104372 / LMG 14537</strain>
    </source>
</reference>
<dbReference type="Pfam" id="PF01118">
    <property type="entry name" value="Semialdhyde_dh"/>
    <property type="match status" value="1"/>
</dbReference>
<keyword evidence="13 15" id="KW-0486">Methionine biosynthesis</keyword>
<feature type="binding site" evidence="15">
    <location>
        <position position="272"/>
    </location>
    <ligand>
        <name>substrate</name>
    </ligand>
</feature>
<dbReference type="GO" id="GO:0071266">
    <property type="term" value="P:'de novo' L-methionine biosynthetic process"/>
    <property type="evidence" value="ECO:0007669"/>
    <property type="project" value="UniProtKB-UniRule"/>
</dbReference>
<dbReference type="EC" id="1.2.1.11" evidence="6 15"/>
<evidence type="ECO:0000256" key="6">
    <source>
        <dbReference type="ARBA" id="ARBA00013120"/>
    </source>
</evidence>
<evidence type="ECO:0000256" key="5">
    <source>
        <dbReference type="ARBA" id="ARBA00011738"/>
    </source>
</evidence>
<comment type="subunit">
    <text evidence="5 15">Homodimer.</text>
</comment>
<dbReference type="GO" id="GO:0009088">
    <property type="term" value="P:threonine biosynthetic process"/>
    <property type="evidence" value="ECO:0007669"/>
    <property type="project" value="UniProtKB-UniRule"/>
</dbReference>
<evidence type="ECO:0000256" key="15">
    <source>
        <dbReference type="HAMAP-Rule" id="MF_02121"/>
    </source>
</evidence>
<evidence type="ECO:0000256" key="14">
    <source>
        <dbReference type="ARBA" id="ARBA00047891"/>
    </source>
</evidence>
<proteinExistence type="inferred from homology"/>
<evidence type="ECO:0000256" key="8">
    <source>
        <dbReference type="ARBA" id="ARBA00022697"/>
    </source>
</evidence>
<dbReference type="EMBL" id="CP002843">
    <property type="protein sequence ID" value="AEH55559.1"/>
    <property type="molecule type" value="Genomic_DNA"/>
</dbReference>
<dbReference type="SUPFAM" id="SSF51735">
    <property type="entry name" value="NAD(P)-binding Rossmann-fold domains"/>
    <property type="match status" value="1"/>
</dbReference>
<dbReference type="GO" id="GO:0050661">
    <property type="term" value="F:NADP binding"/>
    <property type="evidence" value="ECO:0007669"/>
    <property type="project" value="UniProtKB-UniRule"/>
</dbReference>
<evidence type="ECO:0000256" key="3">
    <source>
        <dbReference type="ARBA" id="ARBA00005097"/>
    </source>
</evidence>
<dbReference type="CDD" id="cd02316">
    <property type="entry name" value="VcASADH2_like_N"/>
    <property type="match status" value="1"/>
</dbReference>
<comment type="caution">
    <text evidence="15">Lacks conserved residue(s) required for the propagation of feature annotation.</text>
</comment>
<dbReference type="CDD" id="cd18131">
    <property type="entry name" value="ASADH_C_bac_euk_like"/>
    <property type="match status" value="1"/>
</dbReference>
<organism evidence="18 19">
    <name type="scientific">Streptococcus parasanguinis (strain ATCC 15912 / DSM 6778 / CIP 104372 / LMG 14537)</name>
    <dbReference type="NCBI Taxonomy" id="760570"/>
    <lineage>
        <taxon>Bacteria</taxon>
        <taxon>Bacillati</taxon>
        <taxon>Bacillota</taxon>
        <taxon>Bacilli</taxon>
        <taxon>Lactobacillales</taxon>
        <taxon>Streptococcaceae</taxon>
        <taxon>Streptococcus</taxon>
    </lineage>
</organism>
<dbReference type="UniPathway" id="UPA00034">
    <property type="reaction ID" value="UER00016"/>
</dbReference>
<dbReference type="UniPathway" id="UPA00051">
    <property type="reaction ID" value="UER00464"/>
</dbReference>
<comment type="pathway">
    <text evidence="3 15">Amino-acid biosynthesis; L-threonine biosynthesis; L-threonine from L-aspartate: step 2/5.</text>
</comment>
<dbReference type="GO" id="GO:0019877">
    <property type="term" value="P:diaminopimelate biosynthetic process"/>
    <property type="evidence" value="ECO:0007669"/>
    <property type="project" value="UniProtKB-UniRule"/>
</dbReference>
<name>F8DH77_STREP</name>
<evidence type="ECO:0000259" key="17">
    <source>
        <dbReference type="SMART" id="SM00859"/>
    </source>
</evidence>
<dbReference type="UniPathway" id="UPA00050">
    <property type="reaction ID" value="UER00463"/>
</dbReference>
<dbReference type="GO" id="GO:0009089">
    <property type="term" value="P:lysine biosynthetic process via diaminopimelate"/>
    <property type="evidence" value="ECO:0007669"/>
    <property type="project" value="UniProtKB-UniRule"/>
</dbReference>
<dbReference type="InterPro" id="IPR012080">
    <property type="entry name" value="Asp_semialdehyde_DH"/>
</dbReference>
<keyword evidence="11 15" id="KW-0560">Oxidoreductase</keyword>
<comment type="catalytic activity">
    <reaction evidence="14 15">
        <text>L-aspartate 4-semialdehyde + phosphate + NADP(+) = 4-phospho-L-aspartate + NADPH + H(+)</text>
        <dbReference type="Rhea" id="RHEA:24284"/>
        <dbReference type="ChEBI" id="CHEBI:15378"/>
        <dbReference type="ChEBI" id="CHEBI:43474"/>
        <dbReference type="ChEBI" id="CHEBI:57535"/>
        <dbReference type="ChEBI" id="CHEBI:57783"/>
        <dbReference type="ChEBI" id="CHEBI:58349"/>
        <dbReference type="ChEBI" id="CHEBI:537519"/>
        <dbReference type="EC" id="1.2.1.11"/>
    </reaction>
</comment>
<sequence length="385" mass="42128">MVLFIYAKKLYNSTNTQFLENFERGFTMGYTVAVVGATGAVGAQMIKMLEESTLPIDKIRYLASARSAGKVLQFKGQDVTIEETTENAFEGVDIALFSAGGSTSAKYAPYAVKAGAVVVDNTSYFRQNPDVPLVVPEVNAHALDAHNGIISCPNCSTIQMMVALEPVRQKWGLERIIVSTYQAVSGAGMGAILETQRELKEVLNDGVSPRDVKAEILPCGGDKKHYPIAFNALPQIDVFTENDYTYEEMKMTNETKKIMEDESIAVSATCVRIPVLSAHSESVYIETKEVAPIDEVKAAIAEFPGAVLEDDVAHQIYPQAVNAVGSRDTFVGRIRKDLDAEKGIHMWVVSDNLLKGAAWNSVQIAETLHERGLVRPTAELKFELK</sequence>
<evidence type="ECO:0000256" key="11">
    <source>
        <dbReference type="ARBA" id="ARBA00023002"/>
    </source>
</evidence>
<evidence type="ECO:0000256" key="10">
    <source>
        <dbReference type="ARBA" id="ARBA00022915"/>
    </source>
</evidence>
<keyword evidence="7 15" id="KW-0028">Amino-acid biosynthesis</keyword>
<dbReference type="Proteomes" id="UP000001502">
    <property type="component" value="Chromosome"/>
</dbReference>
<dbReference type="PANTHER" id="PTHR46278">
    <property type="entry name" value="DEHYDROGENASE, PUTATIVE-RELATED"/>
    <property type="match status" value="1"/>
</dbReference>
<gene>
    <name evidence="15 18" type="primary">asd</name>
    <name evidence="18" type="ordered locus">HMPREF0833_10528</name>
</gene>
<feature type="active site" description="Acyl-thioester intermediate" evidence="15 16">
    <location>
        <position position="155"/>
    </location>
</feature>
<dbReference type="HAMAP" id="MF_02121">
    <property type="entry name" value="ASADH"/>
    <property type="match status" value="1"/>
</dbReference>
<comment type="function">
    <text evidence="15">Catalyzes the NADPH-dependent formation of L-aspartate-semialdehyde (L-ASA) by the reductive dephosphorylation of L-aspartyl-4-phosphate.</text>
</comment>